<dbReference type="KEGG" id="sufl:FIL70_13330"/>
<dbReference type="Proteomes" id="UP000311469">
    <property type="component" value="Chromosome cSF1"/>
</dbReference>
<dbReference type="AlphaFoldDB" id="A0A5B8CFE6"/>
<dbReference type="RefSeq" id="WP_140042504.1">
    <property type="nucleotide sequence ID" value="NZ_CP041016.1"/>
</dbReference>
<gene>
    <name evidence="1" type="ORF">FIL70_13330</name>
</gene>
<proteinExistence type="predicted"/>
<sequence>MIYVYPADRLRTMLAKNAAQAFAKMAGWRVEQCPSILPPSLADYSYCDGAAFVICRWQRQTVFNRLICVGLGWTAKAGNHLI</sequence>
<name>A0A5B8CFE6_SPHSA</name>
<evidence type="ECO:0000313" key="1">
    <source>
        <dbReference type="EMBL" id="QDC38063.1"/>
    </source>
</evidence>
<dbReference type="EMBL" id="CP041016">
    <property type="protein sequence ID" value="QDC38063.1"/>
    <property type="molecule type" value="Genomic_DNA"/>
</dbReference>
<reference evidence="1 2" key="1">
    <citation type="submission" date="2019-06" db="EMBL/GenBank/DDBJ databases">
        <title>Genome organization and adaptive potential of archetypical organophosphate degarding Sphingobium fuliginis ATCC 27551.</title>
        <authorList>
            <person name="Sarwar A."/>
            <person name="Parthasarathy S."/>
            <person name="Singh C."/>
            <person name="Siddavattam D."/>
        </authorList>
    </citation>
    <scope>NUCLEOTIDE SEQUENCE [LARGE SCALE GENOMIC DNA]</scope>
    <source>
        <strain evidence="1 2">ATCC 27551</strain>
    </source>
</reference>
<evidence type="ECO:0000313" key="2">
    <source>
        <dbReference type="Proteomes" id="UP000311469"/>
    </source>
</evidence>
<organism evidence="1 2">
    <name type="scientific">Sphingobium fuliginis ATCC 27551</name>
    <dbReference type="NCBI Taxonomy" id="1208342"/>
    <lineage>
        <taxon>Bacteria</taxon>
        <taxon>Pseudomonadati</taxon>
        <taxon>Pseudomonadota</taxon>
        <taxon>Alphaproteobacteria</taxon>
        <taxon>Sphingomonadales</taxon>
        <taxon>Sphingomonadaceae</taxon>
        <taxon>Sphingobium</taxon>
    </lineage>
</organism>
<accession>A0A5B8CFE6</accession>
<protein>
    <submittedName>
        <fullName evidence="1">Uncharacterized protein</fullName>
    </submittedName>
</protein>